<accession>A0A918Z0W8</accession>
<dbReference type="Proteomes" id="UP000603227">
    <property type="component" value="Unassembled WGS sequence"/>
</dbReference>
<reference evidence="4" key="1">
    <citation type="journal article" date="2014" name="Int. J. Syst. Evol. Microbiol.">
        <title>Complete genome sequence of Corynebacterium casei LMG S-19264T (=DSM 44701T), isolated from a smear-ripened cheese.</title>
        <authorList>
            <consortium name="US DOE Joint Genome Institute (JGI-PGF)"/>
            <person name="Walter F."/>
            <person name="Albersmeier A."/>
            <person name="Kalinowski J."/>
            <person name="Ruckert C."/>
        </authorList>
    </citation>
    <scope>NUCLEOTIDE SEQUENCE</scope>
    <source>
        <strain evidence="4">CGMCC 4.7403</strain>
    </source>
</reference>
<dbReference type="SUPFAM" id="SSF55961">
    <property type="entry name" value="Bet v1-like"/>
    <property type="match status" value="1"/>
</dbReference>
<evidence type="ECO:0000256" key="1">
    <source>
        <dbReference type="ARBA" id="ARBA00006817"/>
    </source>
</evidence>
<feature type="compositionally biased region" description="Acidic residues" evidence="2">
    <location>
        <begin position="224"/>
        <end position="233"/>
    </location>
</feature>
<dbReference type="Pfam" id="PF08327">
    <property type="entry name" value="AHSA1"/>
    <property type="match status" value="1"/>
</dbReference>
<evidence type="ECO:0000313" key="5">
    <source>
        <dbReference type="Proteomes" id="UP000603227"/>
    </source>
</evidence>
<keyword evidence="5" id="KW-1185">Reference proteome</keyword>
<protein>
    <submittedName>
        <fullName evidence="4">Activator of HSP90 ATPase</fullName>
    </submittedName>
</protein>
<comment type="similarity">
    <text evidence="1">Belongs to the AHA1 family.</text>
</comment>
<evidence type="ECO:0000256" key="2">
    <source>
        <dbReference type="SAM" id="MobiDB-lite"/>
    </source>
</evidence>
<dbReference type="EMBL" id="BNAT01000017">
    <property type="protein sequence ID" value="GHE31336.1"/>
    <property type="molecule type" value="Genomic_DNA"/>
</dbReference>
<proteinExistence type="inferred from homology"/>
<reference evidence="4" key="2">
    <citation type="submission" date="2020-09" db="EMBL/GenBank/DDBJ databases">
        <authorList>
            <person name="Sun Q."/>
            <person name="Zhou Y."/>
        </authorList>
    </citation>
    <scope>NUCLEOTIDE SEQUENCE</scope>
    <source>
        <strain evidence="4">CGMCC 4.7403</strain>
    </source>
</reference>
<gene>
    <name evidence="4" type="ORF">GCM10017771_47680</name>
</gene>
<feature type="domain" description="Activator of Hsp90 ATPase homologue 1/2-like C-terminal" evidence="3">
    <location>
        <begin position="36"/>
        <end position="147"/>
    </location>
</feature>
<feature type="compositionally biased region" description="Basic and acidic residues" evidence="2">
    <location>
        <begin position="207"/>
        <end position="223"/>
    </location>
</feature>
<dbReference type="InterPro" id="IPR013538">
    <property type="entry name" value="ASHA1/2-like_C"/>
</dbReference>
<feature type="compositionally biased region" description="Low complexity" evidence="2">
    <location>
        <begin position="195"/>
        <end position="205"/>
    </location>
</feature>
<evidence type="ECO:0000313" key="4">
    <source>
        <dbReference type="EMBL" id="GHE31336.1"/>
    </source>
</evidence>
<sequence length="233" mass="25520">MIDVDHQISAVRRRVGTREFKAGEARVVTVSQSYDSTVEDVWDACTNPERIPRWFLPISGELRLGGRYQLEGQAGGVVERCDPPKGFTATWEYGGDVSWIELRISAEGEGRARFELEHIAHVDDKRWAEFGPGAVGIGWDSILIALTIHLSTGASVDPKEGMAWMATDEGRRFVTLSGEAWYEAAVADGDDPEAARAAADRTVAAYKGEDTGADTREDTREDTGAEEGDERGE</sequence>
<organism evidence="4 5">
    <name type="scientific">Streptomyces capitiformicae</name>
    <dbReference type="NCBI Taxonomy" id="2014920"/>
    <lineage>
        <taxon>Bacteria</taxon>
        <taxon>Bacillati</taxon>
        <taxon>Actinomycetota</taxon>
        <taxon>Actinomycetes</taxon>
        <taxon>Kitasatosporales</taxon>
        <taxon>Streptomycetaceae</taxon>
        <taxon>Streptomyces</taxon>
    </lineage>
</organism>
<dbReference type="RefSeq" id="WP_189784477.1">
    <property type="nucleotide sequence ID" value="NZ_BNAT01000017.1"/>
</dbReference>
<dbReference type="AlphaFoldDB" id="A0A918Z0W8"/>
<dbReference type="InterPro" id="IPR023393">
    <property type="entry name" value="START-like_dom_sf"/>
</dbReference>
<evidence type="ECO:0000259" key="3">
    <source>
        <dbReference type="Pfam" id="PF08327"/>
    </source>
</evidence>
<name>A0A918Z0W8_9ACTN</name>
<feature type="region of interest" description="Disordered" evidence="2">
    <location>
        <begin position="189"/>
        <end position="233"/>
    </location>
</feature>
<comment type="caution">
    <text evidence="4">The sequence shown here is derived from an EMBL/GenBank/DDBJ whole genome shotgun (WGS) entry which is preliminary data.</text>
</comment>
<dbReference type="CDD" id="cd08899">
    <property type="entry name" value="SRPBCC_CalC_Aha1-like_6"/>
    <property type="match status" value="1"/>
</dbReference>
<dbReference type="Gene3D" id="3.30.530.20">
    <property type="match status" value="1"/>
</dbReference>